<name>A0A199V2K6_ANACO</name>
<dbReference type="STRING" id="4615.A0A199V2K6"/>
<keyword evidence="1" id="KW-0175">Coiled coil</keyword>
<dbReference type="InterPro" id="IPR004320">
    <property type="entry name" value="BPS1_pln"/>
</dbReference>
<reference evidence="2 3" key="1">
    <citation type="journal article" date="2016" name="DNA Res.">
        <title>The draft genome of MD-2 pineapple using hybrid error correction of long reads.</title>
        <authorList>
            <person name="Redwan R.M."/>
            <person name="Saidin A."/>
            <person name="Kumar S.V."/>
        </authorList>
    </citation>
    <scope>NUCLEOTIDE SEQUENCE [LARGE SCALE GENOMIC DNA]</scope>
    <source>
        <strain evidence="3">cv. MD2</strain>
        <tissue evidence="2">Leaf</tissue>
    </source>
</reference>
<dbReference type="EMBL" id="LSRQ01003535">
    <property type="protein sequence ID" value="OAY71284.1"/>
    <property type="molecule type" value="Genomic_DNA"/>
</dbReference>
<dbReference type="GO" id="GO:0048367">
    <property type="term" value="P:shoot system development"/>
    <property type="evidence" value="ECO:0007669"/>
    <property type="project" value="InterPro"/>
</dbReference>
<proteinExistence type="predicted"/>
<dbReference type="GO" id="GO:0048364">
    <property type="term" value="P:root development"/>
    <property type="evidence" value="ECO:0007669"/>
    <property type="project" value="InterPro"/>
</dbReference>
<dbReference type="Proteomes" id="UP000092600">
    <property type="component" value="Unassembled WGS sequence"/>
</dbReference>
<comment type="caution">
    <text evidence="2">The sequence shown here is derived from an EMBL/GenBank/DDBJ whole genome shotgun (WGS) entry which is preliminary data.</text>
</comment>
<gene>
    <name evidence="2" type="ORF">ACMD2_25171</name>
</gene>
<organism evidence="2 3">
    <name type="scientific">Ananas comosus</name>
    <name type="common">Pineapple</name>
    <name type="synonym">Ananas ananas</name>
    <dbReference type="NCBI Taxonomy" id="4615"/>
    <lineage>
        <taxon>Eukaryota</taxon>
        <taxon>Viridiplantae</taxon>
        <taxon>Streptophyta</taxon>
        <taxon>Embryophyta</taxon>
        <taxon>Tracheophyta</taxon>
        <taxon>Spermatophyta</taxon>
        <taxon>Magnoliopsida</taxon>
        <taxon>Liliopsida</taxon>
        <taxon>Poales</taxon>
        <taxon>Bromeliaceae</taxon>
        <taxon>Bromelioideae</taxon>
        <taxon>Ananas</taxon>
    </lineage>
</organism>
<protein>
    <submittedName>
        <fullName evidence="2">Uncharacterized protein</fullName>
    </submittedName>
</protein>
<feature type="coiled-coil region" evidence="1">
    <location>
        <begin position="492"/>
        <end position="519"/>
    </location>
</feature>
<dbReference type="AlphaFoldDB" id="A0A199V2K6"/>
<accession>A0A199V2K6</accession>
<evidence type="ECO:0000256" key="1">
    <source>
        <dbReference type="SAM" id="Coils"/>
    </source>
</evidence>
<dbReference type="PANTHER" id="PTHR33070:SF120">
    <property type="entry name" value="EXPRESSED PROTEIN"/>
    <property type="match status" value="1"/>
</dbReference>
<evidence type="ECO:0000313" key="3">
    <source>
        <dbReference type="Proteomes" id="UP000092600"/>
    </source>
</evidence>
<sequence length="540" mass="60333">MACNLRSISLPSRSHSAELNCEEELDKLRARMASTAVTASTMCDGLRGLGDLYECIVKVLRLPSNQNAISGARQKKLVEAELESSIRLLDICGAMRDNSAAMKEHVQDVRLAVRRGDEAAIESKVQAFIRASKKVNKEAKKQMDHDKFAALYATKEDRDQSAAIQILIKAREVTVTVLQSVLSFLSTRIVKPKTSKWSLVSRMLHKRRVACEEECEIDASFFCSYSLKDFNEEKRANAQNQLRTLEATVEGLEEGLECFIDIQQRMACHLRSVSLPSTSHSVELKCGEELDKLKACVVSPVATAETIRGGLSRLGDLYGCVEEVLHLPSNQSAVLSRSHRKEWLEPELEGSVRLLDLCSAMRDNLAALKEHVQDVRSALRRGDDAGIESKVQAIIRSSKKASKGIKKQVANMCGALSANKEDLDQPNAIRLLKQARQIAISVLQSVLLFLSARMVKPKTSNWSLVSRTLHRRKVACEEERTDDAFFLPSFTVKDNEEKRVKAQNQLRTLEVTIEGLERGLECLFRRLIQSRVSLLNILSS</sequence>
<evidence type="ECO:0000313" key="2">
    <source>
        <dbReference type="EMBL" id="OAY71284.1"/>
    </source>
</evidence>
<feature type="coiled-coil region" evidence="1">
    <location>
        <begin position="228"/>
        <end position="255"/>
    </location>
</feature>
<dbReference type="PANTHER" id="PTHR33070">
    <property type="entry name" value="OS06G0725500 PROTEIN"/>
    <property type="match status" value="1"/>
</dbReference>
<dbReference type="Pfam" id="PF03087">
    <property type="entry name" value="BPS1"/>
    <property type="match status" value="2"/>
</dbReference>